<evidence type="ECO:0000256" key="2">
    <source>
        <dbReference type="ARBA" id="ARBA00001946"/>
    </source>
</evidence>
<dbReference type="GO" id="GO:0031564">
    <property type="term" value="P:transcription antitermination"/>
    <property type="evidence" value="ECO:0007669"/>
    <property type="project" value="UniProtKB-KW"/>
</dbReference>
<organism evidence="8 9">
    <name type="scientific">Candidatus Tachikawaea gelatinosa</name>
    <dbReference type="NCBI Taxonomy" id="1410383"/>
    <lineage>
        <taxon>Bacteria</taxon>
        <taxon>Pseudomonadati</taxon>
        <taxon>Pseudomonadota</taxon>
        <taxon>Gammaproteobacteria</taxon>
        <taxon>Enterobacterales</taxon>
        <taxon>Enterobacteriaceae</taxon>
        <taxon>Candidatus Tachikawaea</taxon>
    </lineage>
</organism>
<reference evidence="8 9" key="2">
    <citation type="journal article" date="2014" name="Curr. Biol.">
        <title>Symbiont-Supplemented Maternal Investment Underpinning Host's Ecological Adaptation.</title>
        <authorList>
            <person name="Kaiwa N."/>
            <person name="Hosokawa T."/>
            <person name="Nikoh N."/>
            <person name="Tanahashi M."/>
            <person name="Moriyama M."/>
            <person name="Meng X.Y."/>
            <person name="Maeda T."/>
            <person name="Yamaguchi K."/>
            <person name="Shigenobu S."/>
            <person name="Ito M."/>
            <person name="Fukatsu T."/>
        </authorList>
    </citation>
    <scope>NUCLEOTIDE SEQUENCE [LARGE SCALE GENOMIC DNA]</scope>
    <source>
        <strain evidence="8 9">UwTKB</strain>
    </source>
</reference>
<dbReference type="SUPFAM" id="SSF56655">
    <property type="entry name" value="Carbohydrate phosphatase"/>
    <property type="match status" value="1"/>
</dbReference>
<dbReference type="InterPro" id="IPR022337">
    <property type="entry name" value="Inositol_monophosphatase_SuhB"/>
</dbReference>
<dbReference type="CDD" id="cd01639">
    <property type="entry name" value="IMPase"/>
    <property type="match status" value="1"/>
</dbReference>
<evidence type="ECO:0000313" key="9">
    <source>
        <dbReference type="Proteomes" id="UP000031627"/>
    </source>
</evidence>
<feature type="binding site" evidence="6">
    <location>
        <position position="88"/>
    </location>
    <ligand>
        <name>Mg(2+)</name>
        <dbReference type="ChEBI" id="CHEBI:18420"/>
        <label>1</label>
        <note>catalytic</note>
    </ligand>
</feature>
<dbReference type="InterPro" id="IPR000760">
    <property type="entry name" value="Inositol_monophosphatase-like"/>
</dbReference>
<dbReference type="Proteomes" id="UP000031627">
    <property type="component" value="Chromosome"/>
</dbReference>
<dbReference type="GO" id="GO:0008934">
    <property type="term" value="F:inositol monophosphate 1-phosphatase activity"/>
    <property type="evidence" value="ECO:0007669"/>
    <property type="project" value="InterPro"/>
</dbReference>
<dbReference type="EMBL" id="AP014521">
    <property type="protein sequence ID" value="BAP58441.1"/>
    <property type="molecule type" value="Genomic_DNA"/>
</dbReference>
<accession>A0A090BWE0</accession>
<evidence type="ECO:0000256" key="5">
    <source>
        <dbReference type="ARBA" id="ARBA00022814"/>
    </source>
</evidence>
<evidence type="ECO:0000256" key="6">
    <source>
        <dbReference type="PIRSR" id="PIRSR600760-2"/>
    </source>
</evidence>
<dbReference type="PRINTS" id="PR01959">
    <property type="entry name" value="SBIMPHPHTASE"/>
</dbReference>
<keyword evidence="5" id="KW-0889">Transcription antitermination</keyword>
<dbReference type="EC" id="3.1.3.25" evidence="7"/>
<dbReference type="STRING" id="1410383.TGUWTKB_1970"/>
<dbReference type="KEGG" id="sbw:TGUWTKB_1970"/>
<dbReference type="PANTHER" id="PTHR20854:SF4">
    <property type="entry name" value="INOSITOL-1-MONOPHOSPHATASE-RELATED"/>
    <property type="match status" value="1"/>
</dbReference>
<keyword evidence="9" id="KW-1185">Reference proteome</keyword>
<evidence type="ECO:0000256" key="1">
    <source>
        <dbReference type="ARBA" id="ARBA00001033"/>
    </source>
</evidence>
<reference evidence="9" key="1">
    <citation type="submission" date="2013-11" db="EMBL/GenBank/DDBJ databases">
        <title>Symbiont-containing voluminous jelly as an extraordinary maternal gift for overwintering insect nymphs.</title>
        <authorList>
            <person name="Kaiwa N."/>
            <person name="Hosokawa T."/>
            <person name="Nikoh N."/>
            <person name="Meng X.Y."/>
            <person name="Tanahashi M."/>
            <person name="Moriyama M."/>
            <person name="Maeda T."/>
            <person name="Yamaguchi K."/>
            <person name="Shigenobu S."/>
            <person name="Ito M."/>
            <person name="Fukatsu T."/>
        </authorList>
    </citation>
    <scope>NUCLEOTIDE SEQUENCE [LARGE SCALE GENOMIC DNA]</scope>
    <source>
        <strain evidence="9">UwTKB</strain>
    </source>
</reference>
<keyword evidence="6 7" id="KW-0460">Magnesium</keyword>
<dbReference type="InterPro" id="IPR033942">
    <property type="entry name" value="IMPase"/>
</dbReference>
<dbReference type="HOGENOM" id="CLU_044118_0_0_6"/>
<dbReference type="GO" id="GO:0046872">
    <property type="term" value="F:metal ion binding"/>
    <property type="evidence" value="ECO:0007669"/>
    <property type="project" value="UniProtKB-KW"/>
</dbReference>
<dbReference type="PANTHER" id="PTHR20854">
    <property type="entry name" value="INOSITOL MONOPHOSPHATASE"/>
    <property type="match status" value="1"/>
</dbReference>
<proteinExistence type="inferred from homology"/>
<dbReference type="Pfam" id="PF00459">
    <property type="entry name" value="Inositol_P"/>
    <property type="match status" value="1"/>
</dbReference>
<protein>
    <recommendedName>
        <fullName evidence="7">Inositol-1-monophosphatase</fullName>
        <ecNumber evidence="7">3.1.3.25</ecNumber>
    </recommendedName>
</protein>
<keyword evidence="6 7" id="KW-0479">Metal-binding</keyword>
<evidence type="ECO:0000256" key="3">
    <source>
        <dbReference type="ARBA" id="ARBA00009759"/>
    </source>
</evidence>
<feature type="binding site" evidence="6">
    <location>
        <position position="87"/>
    </location>
    <ligand>
        <name>Mg(2+)</name>
        <dbReference type="ChEBI" id="CHEBI:18420"/>
        <label>1</label>
        <note>catalytic</note>
    </ligand>
</feature>
<dbReference type="Gene3D" id="3.30.540.10">
    <property type="entry name" value="Fructose-1,6-Bisphosphatase, subunit A, domain 1"/>
    <property type="match status" value="1"/>
</dbReference>
<keyword evidence="5" id="KW-0804">Transcription</keyword>
<comment type="similarity">
    <text evidence="3 7">Belongs to the inositol monophosphatase superfamily.</text>
</comment>
<dbReference type="AlphaFoldDB" id="A0A090BWE0"/>
<keyword evidence="4 7" id="KW-0378">Hydrolase</keyword>
<comment type="cofactor">
    <cofactor evidence="2 6 7">
        <name>Mg(2+)</name>
        <dbReference type="ChEBI" id="CHEBI:18420"/>
    </cofactor>
</comment>
<comment type="catalytic activity">
    <reaction evidence="1 7">
        <text>a myo-inositol phosphate + H2O = myo-inositol + phosphate</text>
        <dbReference type="Rhea" id="RHEA:24056"/>
        <dbReference type="ChEBI" id="CHEBI:15377"/>
        <dbReference type="ChEBI" id="CHEBI:17268"/>
        <dbReference type="ChEBI" id="CHEBI:43474"/>
        <dbReference type="ChEBI" id="CHEBI:84139"/>
        <dbReference type="EC" id="3.1.3.25"/>
    </reaction>
</comment>
<dbReference type="Gene3D" id="3.40.190.80">
    <property type="match status" value="1"/>
</dbReference>
<evidence type="ECO:0000313" key="8">
    <source>
        <dbReference type="EMBL" id="BAP58441.1"/>
    </source>
</evidence>
<gene>
    <name evidence="8" type="primary">suhB</name>
    <name evidence="8" type="ORF">TGUWTKB_1970</name>
</gene>
<evidence type="ECO:0000256" key="7">
    <source>
        <dbReference type="RuleBase" id="RU364068"/>
    </source>
</evidence>
<dbReference type="OrthoDB" id="9785695at2"/>
<dbReference type="PRINTS" id="PR00377">
    <property type="entry name" value="IMPHPHTASES"/>
</dbReference>
<name>A0A090BWE0_9ENTR</name>
<sequence length="262" mass="29834">MHPMLNIAIRAIRKAGTIIAKNYEVLADARGKNIYLKNEYFININYKVATIINTIVQRSYPHHNFFYAKINKKIEKKSHFTWIINPLDGINNFIKCFPYFAISIAIQMKNKTEAAVIYDPIRNELFTAARGRGAQINGFRLRCSKSTELKHAIVAINFLVNSKKKYIFKFNLVKKLLDKDIDLRCTGSSALNFAYLAAGRIDADIAMDMAPWNIFSGELLIRESGGLVTDFRGSNNYLQSESLISGNAKIVKLLFMEIHQTL</sequence>
<dbReference type="GO" id="GO:0007165">
    <property type="term" value="P:signal transduction"/>
    <property type="evidence" value="ECO:0007669"/>
    <property type="project" value="TreeGrafter"/>
</dbReference>
<evidence type="ECO:0000256" key="4">
    <source>
        <dbReference type="ARBA" id="ARBA00022801"/>
    </source>
</evidence>
<keyword evidence="5" id="KW-0805">Transcription regulation</keyword>
<dbReference type="RefSeq" id="WP_041062657.1">
    <property type="nucleotide sequence ID" value="NZ_AP014521.1"/>
</dbReference>
<dbReference type="GO" id="GO:0006020">
    <property type="term" value="P:inositol metabolic process"/>
    <property type="evidence" value="ECO:0007669"/>
    <property type="project" value="TreeGrafter"/>
</dbReference>